<comment type="caution">
    <text evidence="1">The sequence shown here is derived from an EMBL/GenBank/DDBJ whole genome shotgun (WGS) entry which is preliminary data.</text>
</comment>
<name>A0ABQ9UAC6_SAGOE</name>
<accession>A0ABQ9UAC6</accession>
<gene>
    <name evidence="1" type="ORF">P7K49_027740</name>
</gene>
<protein>
    <submittedName>
        <fullName evidence="1">Uncharacterized protein</fullName>
    </submittedName>
</protein>
<proteinExistence type="predicted"/>
<keyword evidence="2" id="KW-1185">Reference proteome</keyword>
<evidence type="ECO:0000313" key="1">
    <source>
        <dbReference type="EMBL" id="KAK2094002.1"/>
    </source>
</evidence>
<sequence length="56" mass="5663">MNIPGTHGHGNACTSLCSMAPGSGGNVASLSLLVANAHGQLLVFLVRHGPQSPRQT</sequence>
<reference evidence="1 2" key="1">
    <citation type="submission" date="2023-05" db="EMBL/GenBank/DDBJ databases">
        <title>B98-5 Cell Line De Novo Hybrid Assembly: An Optical Mapping Approach.</title>
        <authorList>
            <person name="Kananen K."/>
            <person name="Auerbach J.A."/>
            <person name="Kautto E."/>
            <person name="Blachly J.S."/>
        </authorList>
    </citation>
    <scope>NUCLEOTIDE SEQUENCE [LARGE SCALE GENOMIC DNA]</scope>
    <source>
        <strain evidence="1">B95-8</strain>
        <tissue evidence="1">Cell line</tissue>
    </source>
</reference>
<dbReference type="EMBL" id="JASSZA010000014">
    <property type="protein sequence ID" value="KAK2094002.1"/>
    <property type="molecule type" value="Genomic_DNA"/>
</dbReference>
<dbReference type="Proteomes" id="UP001266305">
    <property type="component" value="Unassembled WGS sequence"/>
</dbReference>
<feature type="non-terminal residue" evidence="1">
    <location>
        <position position="56"/>
    </location>
</feature>
<evidence type="ECO:0000313" key="2">
    <source>
        <dbReference type="Proteomes" id="UP001266305"/>
    </source>
</evidence>
<organism evidence="1 2">
    <name type="scientific">Saguinus oedipus</name>
    <name type="common">Cotton-top tamarin</name>
    <name type="synonym">Oedipomidas oedipus</name>
    <dbReference type="NCBI Taxonomy" id="9490"/>
    <lineage>
        <taxon>Eukaryota</taxon>
        <taxon>Metazoa</taxon>
        <taxon>Chordata</taxon>
        <taxon>Craniata</taxon>
        <taxon>Vertebrata</taxon>
        <taxon>Euteleostomi</taxon>
        <taxon>Mammalia</taxon>
        <taxon>Eutheria</taxon>
        <taxon>Euarchontoglires</taxon>
        <taxon>Primates</taxon>
        <taxon>Haplorrhini</taxon>
        <taxon>Platyrrhini</taxon>
        <taxon>Cebidae</taxon>
        <taxon>Callitrichinae</taxon>
        <taxon>Saguinus</taxon>
    </lineage>
</organism>